<evidence type="ECO:0000313" key="1">
    <source>
        <dbReference type="EMBL" id="KAH6935719.1"/>
    </source>
</evidence>
<protein>
    <submittedName>
        <fullName evidence="1">Uncharacterized protein</fullName>
    </submittedName>
</protein>
<accession>A0ACB7SPM2</accession>
<name>A0ACB7SPM2_HYAAI</name>
<dbReference type="EMBL" id="CM023483">
    <property type="protein sequence ID" value="KAH6935719.1"/>
    <property type="molecule type" value="Genomic_DNA"/>
</dbReference>
<sequence length="332" mass="37727">MAYIRLQVLRSSSLKVQQAKEARSRMRFRSMCGKGIGWLLMVGAPSTPPEYCTRVATSDQPLSETLDHTDPTGIEPTSGRQGAAREHLQIAIHLQHCTLSSVSRISYLSNLARELRKEIRELKSSLEFINKQYETLKQDCADVRTENVALKASQHMLTQEVETLKKQLHETSLKVTSQDQYSRNKNIEIKGIPHERTEKLVDVLGKVGDALGEPIKEQDIEVCHRVATRKAATEQSIVVVFNQRAKREQVLEKARKARINSNDLGFDKSQAIYINEHLCPQLKRLLGLAIAKKRELNWRFVWVKGGKIFARKTETSNAVRIGCEADIEKMRD</sequence>
<reference evidence="1" key="1">
    <citation type="submission" date="2020-05" db="EMBL/GenBank/DDBJ databases">
        <title>Large-scale comparative analyses of tick genomes elucidate their genetic diversity and vector capacities.</title>
        <authorList>
            <person name="Jia N."/>
            <person name="Wang J."/>
            <person name="Shi W."/>
            <person name="Du L."/>
            <person name="Sun Y."/>
            <person name="Zhan W."/>
            <person name="Jiang J."/>
            <person name="Wang Q."/>
            <person name="Zhang B."/>
            <person name="Ji P."/>
            <person name="Sakyi L.B."/>
            <person name="Cui X."/>
            <person name="Yuan T."/>
            <person name="Jiang B."/>
            <person name="Yang W."/>
            <person name="Lam T.T.-Y."/>
            <person name="Chang Q."/>
            <person name="Ding S."/>
            <person name="Wang X."/>
            <person name="Zhu J."/>
            <person name="Ruan X."/>
            <person name="Zhao L."/>
            <person name="Wei J."/>
            <person name="Que T."/>
            <person name="Du C."/>
            <person name="Cheng J."/>
            <person name="Dai P."/>
            <person name="Han X."/>
            <person name="Huang E."/>
            <person name="Gao Y."/>
            <person name="Liu J."/>
            <person name="Shao H."/>
            <person name="Ye R."/>
            <person name="Li L."/>
            <person name="Wei W."/>
            <person name="Wang X."/>
            <person name="Wang C."/>
            <person name="Yang T."/>
            <person name="Huo Q."/>
            <person name="Li W."/>
            <person name="Guo W."/>
            <person name="Chen H."/>
            <person name="Zhou L."/>
            <person name="Ni X."/>
            <person name="Tian J."/>
            <person name="Zhou Y."/>
            <person name="Sheng Y."/>
            <person name="Liu T."/>
            <person name="Pan Y."/>
            <person name="Xia L."/>
            <person name="Li J."/>
            <person name="Zhao F."/>
            <person name="Cao W."/>
        </authorList>
    </citation>
    <scope>NUCLEOTIDE SEQUENCE</scope>
    <source>
        <strain evidence="1">Hyas-2018</strain>
    </source>
</reference>
<comment type="caution">
    <text evidence="1">The sequence shown here is derived from an EMBL/GenBank/DDBJ whole genome shotgun (WGS) entry which is preliminary data.</text>
</comment>
<gene>
    <name evidence="1" type="ORF">HPB50_008463</name>
</gene>
<evidence type="ECO:0000313" key="2">
    <source>
        <dbReference type="Proteomes" id="UP000821845"/>
    </source>
</evidence>
<organism evidence="1 2">
    <name type="scientific">Hyalomma asiaticum</name>
    <name type="common">Tick</name>
    <dbReference type="NCBI Taxonomy" id="266040"/>
    <lineage>
        <taxon>Eukaryota</taxon>
        <taxon>Metazoa</taxon>
        <taxon>Ecdysozoa</taxon>
        <taxon>Arthropoda</taxon>
        <taxon>Chelicerata</taxon>
        <taxon>Arachnida</taxon>
        <taxon>Acari</taxon>
        <taxon>Parasitiformes</taxon>
        <taxon>Ixodida</taxon>
        <taxon>Ixodoidea</taxon>
        <taxon>Ixodidae</taxon>
        <taxon>Hyalomminae</taxon>
        <taxon>Hyalomma</taxon>
    </lineage>
</organism>
<keyword evidence="2" id="KW-1185">Reference proteome</keyword>
<dbReference type="Proteomes" id="UP000821845">
    <property type="component" value="Chromosome 3"/>
</dbReference>
<proteinExistence type="predicted"/>